<feature type="signal peptide" evidence="3">
    <location>
        <begin position="1"/>
        <end position="18"/>
    </location>
</feature>
<evidence type="ECO:0000313" key="5">
    <source>
        <dbReference type="Proteomes" id="UP000433876"/>
    </source>
</evidence>
<dbReference type="EMBL" id="NMPR01000005">
    <property type="protein sequence ID" value="KAA8636236.1"/>
    <property type="molecule type" value="Genomic_DNA"/>
</dbReference>
<evidence type="ECO:0000256" key="2">
    <source>
        <dbReference type="SAM" id="Phobius"/>
    </source>
</evidence>
<keyword evidence="2" id="KW-1133">Transmembrane helix</keyword>
<evidence type="ECO:0000256" key="1">
    <source>
        <dbReference type="SAM" id="MobiDB-lite"/>
    </source>
</evidence>
<reference evidence="4 5" key="1">
    <citation type="submission" date="2017-07" db="EMBL/GenBank/DDBJ databases">
        <title>Genome sequence of the Sordaria macrospora wild type strain R19027.</title>
        <authorList>
            <person name="Nowrousian M."/>
            <person name="Teichert I."/>
            <person name="Kueck U."/>
        </authorList>
    </citation>
    <scope>NUCLEOTIDE SEQUENCE [LARGE SCALE GENOMIC DNA]</scope>
    <source>
        <strain evidence="4 5">R19027</strain>
        <tissue evidence="4">Mycelium</tissue>
    </source>
</reference>
<evidence type="ECO:0000313" key="4">
    <source>
        <dbReference type="EMBL" id="KAA8636236.1"/>
    </source>
</evidence>
<feature type="compositionally biased region" description="Low complexity" evidence="1">
    <location>
        <begin position="172"/>
        <end position="191"/>
    </location>
</feature>
<dbReference type="VEuPathDB" id="FungiDB:SMAC_05030"/>
<accession>A0A8S9A440</accession>
<comment type="caution">
    <text evidence="4">The sequence shown here is derived from an EMBL/GenBank/DDBJ whole genome shotgun (WGS) entry which is preliminary data.</text>
</comment>
<proteinExistence type="predicted"/>
<keyword evidence="2" id="KW-0812">Transmembrane</keyword>
<dbReference type="Proteomes" id="UP000433876">
    <property type="component" value="Unassembled WGS sequence"/>
</dbReference>
<protein>
    <submittedName>
        <fullName evidence="4">Uncharacterized protein</fullName>
    </submittedName>
</protein>
<keyword evidence="2" id="KW-0472">Membrane</keyword>
<feature type="chain" id="PRO_5035761258" evidence="3">
    <location>
        <begin position="19"/>
        <end position="271"/>
    </location>
</feature>
<feature type="transmembrane region" description="Helical" evidence="2">
    <location>
        <begin position="207"/>
        <end position="230"/>
    </location>
</feature>
<dbReference type="AlphaFoldDB" id="A0A8S9A440"/>
<feature type="region of interest" description="Disordered" evidence="1">
    <location>
        <begin position="168"/>
        <end position="191"/>
    </location>
</feature>
<organism evidence="4 5">
    <name type="scientific">Sordaria macrospora</name>
    <dbReference type="NCBI Taxonomy" id="5147"/>
    <lineage>
        <taxon>Eukaryota</taxon>
        <taxon>Fungi</taxon>
        <taxon>Dikarya</taxon>
        <taxon>Ascomycota</taxon>
        <taxon>Pezizomycotina</taxon>
        <taxon>Sordariomycetes</taxon>
        <taxon>Sordariomycetidae</taxon>
        <taxon>Sordariales</taxon>
        <taxon>Sordariaceae</taxon>
        <taxon>Sordaria</taxon>
    </lineage>
</organism>
<name>A0A8S9A440_SORMA</name>
<dbReference type="OMA" id="MAHMALC"/>
<feature type="compositionally biased region" description="Low complexity" evidence="1">
    <location>
        <begin position="115"/>
        <end position="131"/>
    </location>
</feature>
<evidence type="ECO:0000256" key="3">
    <source>
        <dbReference type="SAM" id="SignalP"/>
    </source>
</evidence>
<gene>
    <name evidence="4" type="ORF">SMACR_05030</name>
</gene>
<feature type="region of interest" description="Disordered" evidence="1">
    <location>
        <begin position="115"/>
        <end position="149"/>
    </location>
</feature>
<sequence length="271" mass="29164">MKSTTFFITITMAHMALCVPVPWMAGDKILPLLNNDAPSSGTSSQSPKKDNRYVLASSHIAPGPVFQRPESSFSSLWDNWKKKHGSGPIPNLDNLKKDIPVLIITEMGELGVGIPLSSSSNSKPLSKQASSPKQKPVSIPPSNEKADNLSVTEMGELTIGIPLPVPSPPPLSSLSSSPSSHSSSRPSNGTSPCPFYVVSKPRDHNDVLVIFLVLTFLLVVVVVEAGGPVCRSVRDRFVSKRKGAIRLVEEETESKPKSFRNDEVLVKSESG</sequence>
<keyword evidence="3" id="KW-0732">Signal</keyword>